<evidence type="ECO:0000313" key="10">
    <source>
        <dbReference type="Proteomes" id="UP000433577"/>
    </source>
</evidence>
<dbReference type="RefSeq" id="WP_158954660.1">
    <property type="nucleotide sequence ID" value="NZ_CP046915.1"/>
</dbReference>
<keyword evidence="10" id="KW-1185">Reference proteome</keyword>
<dbReference type="Gene3D" id="1.20.1250.20">
    <property type="entry name" value="MFS general substrate transporter like domains"/>
    <property type="match status" value="1"/>
</dbReference>
<evidence type="ECO:0000256" key="3">
    <source>
        <dbReference type="ARBA" id="ARBA00022475"/>
    </source>
</evidence>
<dbReference type="SUPFAM" id="SSF103473">
    <property type="entry name" value="MFS general substrate transporter"/>
    <property type="match status" value="1"/>
</dbReference>
<feature type="transmembrane region" description="Helical" evidence="7">
    <location>
        <begin position="142"/>
        <end position="166"/>
    </location>
</feature>
<dbReference type="Proteomes" id="UP000433577">
    <property type="component" value="Chromosome 3"/>
</dbReference>
<dbReference type="KEGG" id="pacs:FAZ98_23760"/>
<sequence length="466" mass="49293">MTGTTRRASAALDASIWKITAVAVLGSLLAQLDATIVNVSLSSLAQDLHSTLSTIQWVTSGYLLALTFVLPLNGWLIDRIGGKALYLWCFSLFTLSSALCGLAWSAQSLIGFRLLQGVSGGLLAPMAQMMMKRAAGDQFTRIAGYAAFPVLLGPLLGPVIAGAILHYASWRWLFLVNLPVGVLALVLAWCFLPDDREERQPRELDWPGLLLLSPGLAAMLLGAERIAQPVGPAAVALGAALLAAFVFVEKRKPGRALIELRQFRSRAFSVAAVAQFLSNGVMFAGQMLIPLYLIQACGQSPATMGWMLAPLGLGMMVSFPSLGFLTARFGSRAVAVGGALLALLATLALVWLAHRELTLFVLVPALFLRGMGQGAVGLPAVSVAYAAVERRDLPMATTTLNIAQRLGGPTLTTLCAVFLGWMLNVHAVHASVNAWANALLLLAALHALTAVAALGLPARTDAPRSR</sequence>
<dbReference type="NCBIfam" id="TIGR00711">
    <property type="entry name" value="efflux_EmrB"/>
    <property type="match status" value="1"/>
</dbReference>
<evidence type="ECO:0000313" key="9">
    <source>
        <dbReference type="EMBL" id="QGZ64836.1"/>
    </source>
</evidence>
<evidence type="ECO:0000256" key="7">
    <source>
        <dbReference type="SAM" id="Phobius"/>
    </source>
</evidence>
<feature type="transmembrane region" description="Helical" evidence="7">
    <location>
        <begin position="229"/>
        <end position="248"/>
    </location>
</feature>
<feature type="transmembrane region" description="Helical" evidence="7">
    <location>
        <begin position="334"/>
        <end position="354"/>
    </location>
</feature>
<dbReference type="PANTHER" id="PTHR42718:SF46">
    <property type="entry name" value="BLR6921 PROTEIN"/>
    <property type="match status" value="1"/>
</dbReference>
<feature type="transmembrane region" description="Helical" evidence="7">
    <location>
        <begin position="366"/>
        <end position="388"/>
    </location>
</feature>
<evidence type="ECO:0000259" key="8">
    <source>
        <dbReference type="PROSITE" id="PS50850"/>
    </source>
</evidence>
<keyword evidence="2" id="KW-0813">Transport</keyword>
<accession>A0A7Z2JHK1</accession>
<dbReference type="PROSITE" id="PS50850">
    <property type="entry name" value="MFS"/>
    <property type="match status" value="1"/>
</dbReference>
<dbReference type="EMBL" id="CP046915">
    <property type="protein sequence ID" value="QGZ64836.1"/>
    <property type="molecule type" value="Genomic_DNA"/>
</dbReference>
<evidence type="ECO:0000256" key="6">
    <source>
        <dbReference type="ARBA" id="ARBA00023136"/>
    </source>
</evidence>
<evidence type="ECO:0000256" key="4">
    <source>
        <dbReference type="ARBA" id="ARBA00022692"/>
    </source>
</evidence>
<dbReference type="GO" id="GO:0022857">
    <property type="term" value="F:transmembrane transporter activity"/>
    <property type="evidence" value="ECO:0007669"/>
    <property type="project" value="InterPro"/>
</dbReference>
<name>A0A7Z2JHK1_9BURK</name>
<keyword evidence="5 7" id="KW-1133">Transmembrane helix</keyword>
<dbReference type="OrthoDB" id="9807274at2"/>
<dbReference type="PANTHER" id="PTHR42718">
    <property type="entry name" value="MAJOR FACILITATOR SUPERFAMILY MULTIDRUG TRANSPORTER MFSC"/>
    <property type="match status" value="1"/>
</dbReference>
<dbReference type="InterPro" id="IPR004638">
    <property type="entry name" value="EmrB-like"/>
</dbReference>
<keyword evidence="4 7" id="KW-0812">Transmembrane</keyword>
<evidence type="ECO:0000256" key="5">
    <source>
        <dbReference type="ARBA" id="ARBA00022989"/>
    </source>
</evidence>
<protein>
    <submittedName>
        <fullName evidence="9">DHA2 family efflux MFS transporter permease subunit</fullName>
    </submittedName>
</protein>
<comment type="subcellular location">
    <subcellularLocation>
        <location evidence="1">Cell membrane</location>
        <topology evidence="1">Multi-pass membrane protein</topology>
    </subcellularLocation>
</comment>
<evidence type="ECO:0000256" key="2">
    <source>
        <dbReference type="ARBA" id="ARBA00022448"/>
    </source>
</evidence>
<dbReference type="InterPro" id="IPR036259">
    <property type="entry name" value="MFS_trans_sf"/>
</dbReference>
<dbReference type="AlphaFoldDB" id="A0A7Z2JHK1"/>
<keyword evidence="3" id="KW-1003">Cell membrane</keyword>
<dbReference type="Gene3D" id="1.20.1720.10">
    <property type="entry name" value="Multidrug resistance protein D"/>
    <property type="match status" value="1"/>
</dbReference>
<feature type="transmembrane region" description="Helical" evidence="7">
    <location>
        <begin position="172"/>
        <end position="192"/>
    </location>
</feature>
<organism evidence="9 10">
    <name type="scientific">Paraburkholderia acidisoli</name>
    <dbReference type="NCBI Taxonomy" id="2571748"/>
    <lineage>
        <taxon>Bacteria</taxon>
        <taxon>Pseudomonadati</taxon>
        <taxon>Pseudomonadota</taxon>
        <taxon>Betaproteobacteria</taxon>
        <taxon>Burkholderiales</taxon>
        <taxon>Burkholderiaceae</taxon>
        <taxon>Paraburkholderia</taxon>
    </lineage>
</organism>
<feature type="transmembrane region" description="Helical" evidence="7">
    <location>
        <begin position="58"/>
        <end position="77"/>
    </location>
</feature>
<keyword evidence="6 7" id="KW-0472">Membrane</keyword>
<dbReference type="Pfam" id="PF07690">
    <property type="entry name" value="MFS_1"/>
    <property type="match status" value="1"/>
</dbReference>
<feature type="transmembrane region" description="Helical" evidence="7">
    <location>
        <begin position="84"/>
        <end position="104"/>
    </location>
</feature>
<feature type="transmembrane region" description="Helical" evidence="7">
    <location>
        <begin position="306"/>
        <end position="327"/>
    </location>
</feature>
<gene>
    <name evidence="9" type="ORF">FAZ98_23760</name>
</gene>
<dbReference type="InterPro" id="IPR011701">
    <property type="entry name" value="MFS"/>
</dbReference>
<reference evidence="9 10" key="1">
    <citation type="submission" date="2019-12" db="EMBL/GenBank/DDBJ databases">
        <title>Paraburkholderia acidiphila 7Q-K02 sp. nov and Paraburkholderia acidisoli DHF22 sp. nov., two strains isolated from forest soil.</title>
        <authorList>
            <person name="Gao Z."/>
            <person name="Qiu L."/>
        </authorList>
    </citation>
    <scope>NUCLEOTIDE SEQUENCE [LARGE SCALE GENOMIC DNA]</scope>
    <source>
        <strain evidence="9 10">DHF22</strain>
    </source>
</reference>
<feature type="transmembrane region" description="Helical" evidence="7">
    <location>
        <begin position="268"/>
        <end position="294"/>
    </location>
</feature>
<dbReference type="GO" id="GO:0005886">
    <property type="term" value="C:plasma membrane"/>
    <property type="evidence" value="ECO:0007669"/>
    <property type="project" value="UniProtKB-SubCell"/>
</dbReference>
<feature type="domain" description="Major facilitator superfamily (MFS) profile" evidence="8">
    <location>
        <begin position="19"/>
        <end position="461"/>
    </location>
</feature>
<feature type="transmembrane region" description="Helical" evidence="7">
    <location>
        <begin position="434"/>
        <end position="456"/>
    </location>
</feature>
<dbReference type="InterPro" id="IPR020846">
    <property type="entry name" value="MFS_dom"/>
</dbReference>
<evidence type="ECO:0000256" key="1">
    <source>
        <dbReference type="ARBA" id="ARBA00004651"/>
    </source>
</evidence>
<proteinExistence type="predicted"/>
<feature type="transmembrane region" description="Helical" evidence="7">
    <location>
        <begin position="409"/>
        <end position="428"/>
    </location>
</feature>